<evidence type="ECO:0000313" key="2">
    <source>
        <dbReference type="EMBL" id="MEM5947514.1"/>
    </source>
</evidence>
<keyword evidence="1" id="KW-0732">Signal</keyword>
<feature type="chain" id="PRO_5045413525" description="Curli production assembly/transport component CsgG" evidence="1">
    <location>
        <begin position="29"/>
        <end position="495"/>
    </location>
</feature>
<dbReference type="Proteomes" id="UP001466331">
    <property type="component" value="Unassembled WGS sequence"/>
</dbReference>
<dbReference type="PROSITE" id="PS51257">
    <property type="entry name" value="PROKAR_LIPOPROTEIN"/>
    <property type="match status" value="1"/>
</dbReference>
<feature type="signal peptide" evidence="1">
    <location>
        <begin position="1"/>
        <end position="28"/>
    </location>
</feature>
<evidence type="ECO:0008006" key="4">
    <source>
        <dbReference type="Google" id="ProtNLM"/>
    </source>
</evidence>
<organism evidence="2 3">
    <name type="scientific">Rarispira pelagica</name>
    <dbReference type="NCBI Taxonomy" id="3141764"/>
    <lineage>
        <taxon>Bacteria</taxon>
        <taxon>Pseudomonadati</taxon>
        <taxon>Spirochaetota</taxon>
        <taxon>Spirochaetia</taxon>
        <taxon>Winmispirales</taxon>
        <taxon>Winmispiraceae</taxon>
        <taxon>Rarispira</taxon>
    </lineage>
</organism>
<protein>
    <recommendedName>
        <fullName evidence="4">Curli production assembly/transport component CsgG</fullName>
    </recommendedName>
</protein>
<reference evidence="2 3" key="1">
    <citation type="submission" date="2024-03" db="EMBL/GenBank/DDBJ databases">
        <title>Ignisphaera cupida sp. nov., a hyperthermophilic hydrolytic archaeon from a hot spring of Kamchatka, and proposal of Ignisphaeraceae fam. nov.</title>
        <authorList>
            <person name="Podosokorskaya O.A."/>
            <person name="Elcheninov A.G."/>
            <person name="Maltseva A.I."/>
            <person name="Zayulina K.S."/>
            <person name="Novikov A."/>
            <person name="Merkel A.Y."/>
        </authorList>
    </citation>
    <scope>NUCLEOTIDE SEQUENCE [LARGE SCALE GENOMIC DNA]</scope>
    <source>
        <strain evidence="2 3">38H-sp</strain>
    </source>
</reference>
<evidence type="ECO:0000313" key="3">
    <source>
        <dbReference type="Proteomes" id="UP001466331"/>
    </source>
</evidence>
<name>A0ABU9UA37_9SPIR</name>
<accession>A0ABU9UA37</accession>
<comment type="caution">
    <text evidence="2">The sequence shown here is derived from an EMBL/GenBank/DDBJ whole genome shotgun (WGS) entry which is preliminary data.</text>
</comment>
<proteinExistence type="predicted"/>
<dbReference type="EMBL" id="JBCHKQ010000001">
    <property type="protein sequence ID" value="MEM5947514.1"/>
    <property type="molecule type" value="Genomic_DNA"/>
</dbReference>
<dbReference type="RefSeq" id="WP_420068962.1">
    <property type="nucleotide sequence ID" value="NZ_JBCHKQ010000001.1"/>
</dbReference>
<sequence length="495" mass="54359">MYKNKVKKITLLATIFIFLAFVSCQSQGGVGKEEPPDWVLNPPAGDDNYEYFIGYASDESGNRANAEDLATSTLISEIVRFMGVEISADSTAEVKAGLDELETSIKQTVKQSSDARMSGFKVIDRYWYKDENGITIYILARYEKRELIKEKERLEALFKERYDAIAVPEGKGDSFIDSGRYFEAAAAYLDAARAAADSSLKNKEIRFNRNLDKAINALIGLEIEKTSDNLTAMVGKPFPSQFEGRVINKIGSSLEGVPNVQLTISYRATSPSGKTRIITDSVITDDNGYFSFSIENPGKPGKGEVIVRLDLSSKTELFDNLPSSYSTQVDELNQLLLSKETRFYYFIDSVSRKIPTAVVISEMDAAGNLLGLQHTATGFTSSLSDQGYTLERLPDMASLLVTSGEDAVIKQIKKIGKVKRIILGTSQLDEFSKDGNNVIVKVIGRIKVYDLETGRILASVEGFKRARGSSVDSALSAAFGSLGESLAEEVLKKLP</sequence>
<gene>
    <name evidence="2" type="ORF">WKV44_03050</name>
</gene>
<keyword evidence="3" id="KW-1185">Reference proteome</keyword>
<evidence type="ECO:0000256" key="1">
    <source>
        <dbReference type="SAM" id="SignalP"/>
    </source>
</evidence>
<dbReference type="Gene3D" id="3.10.28.20">
    <property type="entry name" value="Acetamidase/Formamidase-like domains"/>
    <property type="match status" value="1"/>
</dbReference>